<evidence type="ECO:0000256" key="1">
    <source>
        <dbReference type="SAM" id="MobiDB-lite"/>
    </source>
</evidence>
<sequence length="184" mass="19845">MSRPAWLLSSAQWFVLMIAVAYVGGMTGCQPAESTPETPAAADHDHDHDHDGHDHDHAEQGADLDVDNLPELNTPPPLDSLDEGVEKLVSMRDEIAKGFADDDVDSIHDQLHGVGDLLGQIEEKVATSELSDDAKQAAREAVETLFDAYGEVDAKLHGVEGKDYQDVSEDIDSAIETLTNKSSS</sequence>
<dbReference type="RefSeq" id="WP_146392845.1">
    <property type="nucleotide sequence ID" value="NZ_SJPK01000011.1"/>
</dbReference>
<dbReference type="Proteomes" id="UP000318053">
    <property type="component" value="Unassembled WGS sequence"/>
</dbReference>
<gene>
    <name evidence="2" type="ORF">CA85_39510</name>
</gene>
<proteinExistence type="predicted"/>
<feature type="compositionally biased region" description="Low complexity" evidence="1">
    <location>
        <begin position="31"/>
        <end position="41"/>
    </location>
</feature>
<evidence type="ECO:0000313" key="3">
    <source>
        <dbReference type="Proteomes" id="UP000318053"/>
    </source>
</evidence>
<dbReference type="OrthoDB" id="288838at2"/>
<dbReference type="AlphaFoldDB" id="A0A5C5XAP6"/>
<keyword evidence="3" id="KW-1185">Reference proteome</keyword>
<comment type="caution">
    <text evidence="2">The sequence shown here is derived from an EMBL/GenBank/DDBJ whole genome shotgun (WGS) entry which is preliminary data.</text>
</comment>
<name>A0A5C5XAP6_9BACT</name>
<reference evidence="2 3" key="1">
    <citation type="submission" date="2019-02" db="EMBL/GenBank/DDBJ databases">
        <title>Deep-cultivation of Planctomycetes and their phenomic and genomic characterization uncovers novel biology.</title>
        <authorList>
            <person name="Wiegand S."/>
            <person name="Jogler M."/>
            <person name="Boedeker C."/>
            <person name="Pinto D."/>
            <person name="Vollmers J."/>
            <person name="Rivas-Marin E."/>
            <person name="Kohn T."/>
            <person name="Peeters S.H."/>
            <person name="Heuer A."/>
            <person name="Rast P."/>
            <person name="Oberbeckmann S."/>
            <person name="Bunk B."/>
            <person name="Jeske O."/>
            <person name="Meyerdierks A."/>
            <person name="Storesund J.E."/>
            <person name="Kallscheuer N."/>
            <person name="Luecker S."/>
            <person name="Lage O.M."/>
            <person name="Pohl T."/>
            <person name="Merkel B.J."/>
            <person name="Hornburger P."/>
            <person name="Mueller R.-W."/>
            <person name="Bruemmer F."/>
            <person name="Labrenz M."/>
            <person name="Spormann A.M."/>
            <person name="Op Den Camp H."/>
            <person name="Overmann J."/>
            <person name="Amann R."/>
            <person name="Jetten M.S.M."/>
            <person name="Mascher T."/>
            <person name="Medema M.H."/>
            <person name="Devos D.P."/>
            <person name="Kaster A.-K."/>
            <person name="Ovreas L."/>
            <person name="Rohde M."/>
            <person name="Galperin M.Y."/>
            <person name="Jogler C."/>
        </authorList>
    </citation>
    <scope>NUCLEOTIDE SEQUENCE [LARGE SCALE GENOMIC DNA]</scope>
    <source>
        <strain evidence="2 3">CA85</strain>
    </source>
</reference>
<evidence type="ECO:0000313" key="2">
    <source>
        <dbReference type="EMBL" id="TWT59255.1"/>
    </source>
</evidence>
<protein>
    <submittedName>
        <fullName evidence="2">Uncharacterized protein</fullName>
    </submittedName>
</protein>
<organism evidence="2 3">
    <name type="scientific">Allorhodopirellula solitaria</name>
    <dbReference type="NCBI Taxonomy" id="2527987"/>
    <lineage>
        <taxon>Bacteria</taxon>
        <taxon>Pseudomonadati</taxon>
        <taxon>Planctomycetota</taxon>
        <taxon>Planctomycetia</taxon>
        <taxon>Pirellulales</taxon>
        <taxon>Pirellulaceae</taxon>
        <taxon>Allorhodopirellula</taxon>
    </lineage>
</organism>
<dbReference type="PROSITE" id="PS51257">
    <property type="entry name" value="PROKAR_LIPOPROTEIN"/>
    <property type="match status" value="1"/>
</dbReference>
<feature type="region of interest" description="Disordered" evidence="1">
    <location>
        <begin position="30"/>
        <end position="61"/>
    </location>
</feature>
<accession>A0A5C5XAP6</accession>
<dbReference type="EMBL" id="SJPK01000011">
    <property type="protein sequence ID" value="TWT59255.1"/>
    <property type="molecule type" value="Genomic_DNA"/>
</dbReference>
<feature type="compositionally biased region" description="Basic and acidic residues" evidence="1">
    <location>
        <begin position="42"/>
        <end position="60"/>
    </location>
</feature>